<keyword evidence="4" id="KW-1185">Reference proteome</keyword>
<sequence>MFVLFTTDLKYARSWWANNLGVLLIGRAQAAYRVMARSEATDYNKVKKEILCCLNINPENYQQTFHMKKKKEEKSLRILLQQLPDLLEKWLKPQKVSKVELCNQILLEQFLTDLKENTQPWVRCHRLKSSTEALCLAEDFDSAQTDNYREKAPRSSTPQVGRENEQKET</sequence>
<dbReference type="PANTHER" id="PTHR46888">
    <property type="entry name" value="ZINC KNUCKLE DOMAINCONTAINING PROTEIN-RELATED"/>
    <property type="match status" value="1"/>
</dbReference>
<dbReference type="OMA" id="KENTQPW"/>
<feature type="domain" description="SCAN box" evidence="2">
    <location>
        <begin position="62"/>
        <end position="141"/>
    </location>
</feature>
<dbReference type="PANTHER" id="PTHR46888:SF1">
    <property type="entry name" value="RIBONUCLEASE H"/>
    <property type="match status" value="1"/>
</dbReference>
<dbReference type="SMART" id="SM00431">
    <property type="entry name" value="SCAN"/>
    <property type="match status" value="1"/>
</dbReference>
<proteinExistence type="predicted"/>
<dbReference type="SUPFAM" id="SSF47353">
    <property type="entry name" value="Retrovirus capsid dimerization domain-like"/>
    <property type="match status" value="1"/>
</dbReference>
<dbReference type="Gene3D" id="1.10.4020.10">
    <property type="entry name" value="DNA breaking-rejoining enzymes"/>
    <property type="match status" value="1"/>
</dbReference>
<dbReference type="AlphaFoldDB" id="A0A7M4EAY2"/>
<evidence type="ECO:0000313" key="4">
    <source>
        <dbReference type="Proteomes" id="UP000594220"/>
    </source>
</evidence>
<feature type="region of interest" description="Disordered" evidence="1">
    <location>
        <begin position="146"/>
        <end position="169"/>
    </location>
</feature>
<protein>
    <recommendedName>
        <fullName evidence="2">SCAN box domain-containing protein</fullName>
    </recommendedName>
</protein>
<dbReference type="Ensembl" id="ENSCPRT00005007720.1">
    <property type="protein sequence ID" value="ENSCPRP00005006583.1"/>
    <property type="gene ID" value="ENSCPRG00005004697.1"/>
</dbReference>
<evidence type="ECO:0000313" key="3">
    <source>
        <dbReference type="Ensembl" id="ENSCPRP00005006583.1"/>
    </source>
</evidence>
<reference evidence="3" key="1">
    <citation type="submission" date="2025-08" db="UniProtKB">
        <authorList>
            <consortium name="Ensembl"/>
        </authorList>
    </citation>
    <scope>IDENTIFICATION</scope>
</reference>
<evidence type="ECO:0000256" key="1">
    <source>
        <dbReference type="SAM" id="MobiDB-lite"/>
    </source>
</evidence>
<dbReference type="GeneTree" id="ENSGT00960000189285"/>
<dbReference type="Pfam" id="PF02023">
    <property type="entry name" value="SCAN"/>
    <property type="match status" value="1"/>
</dbReference>
<name>A0A7M4EAY2_CROPO</name>
<dbReference type="InterPro" id="IPR003309">
    <property type="entry name" value="SCAN_dom"/>
</dbReference>
<reference evidence="3" key="2">
    <citation type="submission" date="2025-09" db="UniProtKB">
        <authorList>
            <consortium name="Ensembl"/>
        </authorList>
    </citation>
    <scope>IDENTIFICATION</scope>
</reference>
<dbReference type="PROSITE" id="PS50804">
    <property type="entry name" value="SCAN_BOX"/>
    <property type="match status" value="1"/>
</dbReference>
<dbReference type="Proteomes" id="UP000594220">
    <property type="component" value="Unplaced"/>
</dbReference>
<accession>A0A7M4EAY2</accession>
<evidence type="ECO:0000259" key="2">
    <source>
        <dbReference type="PROSITE" id="PS50804"/>
    </source>
</evidence>
<organism evidence="3 4">
    <name type="scientific">Crocodylus porosus</name>
    <name type="common">Saltwater crocodile</name>
    <name type="synonym">Estuarine crocodile</name>
    <dbReference type="NCBI Taxonomy" id="8502"/>
    <lineage>
        <taxon>Eukaryota</taxon>
        <taxon>Metazoa</taxon>
        <taxon>Chordata</taxon>
        <taxon>Craniata</taxon>
        <taxon>Vertebrata</taxon>
        <taxon>Euteleostomi</taxon>
        <taxon>Archelosauria</taxon>
        <taxon>Archosauria</taxon>
        <taxon>Crocodylia</taxon>
        <taxon>Longirostres</taxon>
        <taxon>Crocodylidae</taxon>
        <taxon>Crocodylus</taxon>
    </lineage>
</organism>
<dbReference type="InterPro" id="IPR038269">
    <property type="entry name" value="SCAN_sf"/>
</dbReference>